<accession>A0A8S9XDR8</accession>
<proteinExistence type="predicted"/>
<evidence type="ECO:0000256" key="1">
    <source>
        <dbReference type="SAM" id="SignalP"/>
    </source>
</evidence>
<organism evidence="2 3">
    <name type="scientific">Apolygus lucorum</name>
    <name type="common">Small green plant bug</name>
    <name type="synonym">Lygocoris lucorum</name>
    <dbReference type="NCBI Taxonomy" id="248454"/>
    <lineage>
        <taxon>Eukaryota</taxon>
        <taxon>Metazoa</taxon>
        <taxon>Ecdysozoa</taxon>
        <taxon>Arthropoda</taxon>
        <taxon>Hexapoda</taxon>
        <taxon>Insecta</taxon>
        <taxon>Pterygota</taxon>
        <taxon>Neoptera</taxon>
        <taxon>Paraneoptera</taxon>
        <taxon>Hemiptera</taxon>
        <taxon>Heteroptera</taxon>
        <taxon>Panheteroptera</taxon>
        <taxon>Cimicomorpha</taxon>
        <taxon>Miridae</taxon>
        <taxon>Mirini</taxon>
        <taxon>Apolygus</taxon>
    </lineage>
</organism>
<name>A0A8S9XDR8_APOLU</name>
<reference evidence="2" key="1">
    <citation type="journal article" date="2021" name="Mol. Ecol. Resour.">
        <title>Apolygus lucorum genome provides insights into omnivorousness and mesophyll feeding.</title>
        <authorList>
            <person name="Liu Y."/>
            <person name="Liu H."/>
            <person name="Wang H."/>
            <person name="Huang T."/>
            <person name="Liu B."/>
            <person name="Yang B."/>
            <person name="Yin L."/>
            <person name="Li B."/>
            <person name="Zhang Y."/>
            <person name="Zhang S."/>
            <person name="Jiang F."/>
            <person name="Zhang X."/>
            <person name="Ren Y."/>
            <person name="Wang B."/>
            <person name="Wang S."/>
            <person name="Lu Y."/>
            <person name="Wu K."/>
            <person name="Fan W."/>
            <person name="Wang G."/>
        </authorList>
    </citation>
    <scope>NUCLEOTIDE SEQUENCE</scope>
    <source>
        <strain evidence="2">12Hb</strain>
    </source>
</reference>
<gene>
    <name evidence="2" type="ORF">GE061_017955</name>
</gene>
<sequence length="193" mass="20271">MRLTVILFGVLLLCHQGQSSAFDSVPILSQFKSLFQVFNGDADGARRTQEYFINTAVFVAPIKSAIHIAQGDYEAARKTEEMYAQNLEELVNSLPVVGHVKGGVHIALGEEEKGLSIIKGATSTTGAVVGGLAGPAGAVLGGAATDALITGVDSAVHEEFKPHGMVEYVSNFDKKEAGDHFDVVSGIALDVTV</sequence>
<comment type="caution">
    <text evidence="2">The sequence shown here is derived from an EMBL/GenBank/DDBJ whole genome shotgun (WGS) entry which is preliminary data.</text>
</comment>
<protein>
    <submittedName>
        <fullName evidence="2">Uncharacterized protein</fullName>
    </submittedName>
</protein>
<feature type="signal peptide" evidence="1">
    <location>
        <begin position="1"/>
        <end position="21"/>
    </location>
</feature>
<dbReference type="Proteomes" id="UP000466442">
    <property type="component" value="Unassembled WGS sequence"/>
</dbReference>
<keyword evidence="1" id="KW-0732">Signal</keyword>
<evidence type="ECO:0000313" key="3">
    <source>
        <dbReference type="Proteomes" id="UP000466442"/>
    </source>
</evidence>
<dbReference type="AlphaFoldDB" id="A0A8S9XDR8"/>
<dbReference type="PANTHER" id="PTHR34494:SF1">
    <property type="entry name" value="PROTEIN CBG25024"/>
    <property type="match status" value="1"/>
</dbReference>
<feature type="chain" id="PRO_5035935471" evidence="1">
    <location>
        <begin position="22"/>
        <end position="193"/>
    </location>
</feature>
<dbReference type="OrthoDB" id="6595291at2759"/>
<evidence type="ECO:0000313" key="2">
    <source>
        <dbReference type="EMBL" id="KAF6206719.1"/>
    </source>
</evidence>
<keyword evidence="3" id="KW-1185">Reference proteome</keyword>
<dbReference type="EMBL" id="WIXP02000008">
    <property type="protein sequence ID" value="KAF6206719.1"/>
    <property type="molecule type" value="Genomic_DNA"/>
</dbReference>
<dbReference type="PANTHER" id="PTHR34494">
    <property type="entry name" value="PROTEIN CBG25024"/>
    <property type="match status" value="1"/>
</dbReference>